<organism evidence="7 8">
    <name type="scientific">Streptomyces aquilus</name>
    <dbReference type="NCBI Taxonomy" id="2548456"/>
    <lineage>
        <taxon>Bacteria</taxon>
        <taxon>Bacillati</taxon>
        <taxon>Actinomycetota</taxon>
        <taxon>Actinomycetes</taxon>
        <taxon>Kitasatosporales</taxon>
        <taxon>Streptomycetaceae</taxon>
        <taxon>Streptomyces</taxon>
    </lineage>
</organism>
<sequence>MCWRSPSTTGRARRSRPPRTSGRCSAMWSSRPSRTRRPWSASRRSAGRCALSSPTYLVLNRYDDEFGEYHRFVEPGSCRLAYVTLPYGVPVLDADSALDLVVVDDLEFDTVLPIARRLVARYGAFDGVVGLSEYDVLTAARLRVALGVPGWRPDFVTAFRDKPRMKELVGAAGLRVPRFCDLDAGTTAEEIVGELGLPVILKPRDGWSSRGVVRADDAAALARALAEVDPAAYECEEYIEGRVLHVDGIRRGGKPHFVSASGYLNTCLDFLDGLPLGSVLLDPGPERDRVTGFADACLDALGLDDGPFHLELFATEQGELVFLEVGLRPGGAEVGFVHRDLFGIDLFGEAFRATLGLPPLKAAEEYDNTPGGGWVSVPEPRPLPCRVVSRTPLLGEVPEVYAEVLPDIGTVFDGTGGYDHIGGRFRLRGVDHATVREAALTVMRTYRVVAEPVPQKQGD</sequence>
<feature type="compositionally biased region" description="Polar residues" evidence="5">
    <location>
        <begin position="1"/>
        <end position="10"/>
    </location>
</feature>
<protein>
    <submittedName>
        <fullName evidence="7">ATP-grasp domain-containing protein</fullName>
    </submittedName>
</protein>
<evidence type="ECO:0000313" key="7">
    <source>
        <dbReference type="EMBL" id="AZP19837.1"/>
    </source>
</evidence>
<feature type="region of interest" description="Disordered" evidence="5">
    <location>
        <begin position="1"/>
        <end position="41"/>
    </location>
</feature>
<name>A0A3Q9C1R9_9ACTN</name>
<dbReference type="EMBL" id="CP034463">
    <property type="protein sequence ID" value="AZP19837.1"/>
    <property type="molecule type" value="Genomic_DNA"/>
</dbReference>
<feature type="domain" description="ATP-grasp" evidence="6">
    <location>
        <begin position="166"/>
        <end position="355"/>
    </location>
</feature>
<keyword evidence="2 4" id="KW-0547">Nucleotide-binding</keyword>
<evidence type="ECO:0000256" key="4">
    <source>
        <dbReference type="PROSITE-ProRule" id="PRU00409"/>
    </source>
</evidence>
<dbReference type="AlphaFoldDB" id="A0A3Q9C1R9"/>
<reference evidence="7 8" key="1">
    <citation type="submission" date="2018-12" db="EMBL/GenBank/DDBJ databases">
        <authorList>
            <person name="Li K."/>
        </authorList>
    </citation>
    <scope>NUCLEOTIDE SEQUENCE [LARGE SCALE GENOMIC DNA]</scope>
    <source>
        <strain evidence="8">CR22</strain>
    </source>
</reference>
<evidence type="ECO:0000256" key="2">
    <source>
        <dbReference type="ARBA" id="ARBA00022741"/>
    </source>
</evidence>
<dbReference type="KEGG" id="saqu:EJC51_29465"/>
<keyword evidence="1" id="KW-0436">Ligase</keyword>
<evidence type="ECO:0000313" key="8">
    <source>
        <dbReference type="Proteomes" id="UP000280197"/>
    </source>
</evidence>
<gene>
    <name evidence="7" type="ORF">EJC51_29465</name>
</gene>
<dbReference type="Gene3D" id="3.30.470.20">
    <property type="entry name" value="ATP-grasp fold, B domain"/>
    <property type="match status" value="1"/>
</dbReference>
<evidence type="ECO:0000256" key="1">
    <source>
        <dbReference type="ARBA" id="ARBA00022598"/>
    </source>
</evidence>
<accession>A0A3Q9C1R9</accession>
<dbReference type="GO" id="GO:0005524">
    <property type="term" value="F:ATP binding"/>
    <property type="evidence" value="ECO:0007669"/>
    <property type="project" value="UniProtKB-UniRule"/>
</dbReference>
<dbReference type="Gene3D" id="3.30.1490.20">
    <property type="entry name" value="ATP-grasp fold, A domain"/>
    <property type="match status" value="1"/>
</dbReference>
<keyword evidence="3 4" id="KW-0067">ATP-binding</keyword>
<dbReference type="Proteomes" id="UP000280197">
    <property type="component" value="Chromosome"/>
</dbReference>
<feature type="compositionally biased region" description="Low complexity" evidence="5">
    <location>
        <begin position="28"/>
        <end position="41"/>
    </location>
</feature>
<dbReference type="SUPFAM" id="SSF56059">
    <property type="entry name" value="Glutathione synthetase ATP-binding domain-like"/>
    <property type="match status" value="1"/>
</dbReference>
<evidence type="ECO:0000256" key="5">
    <source>
        <dbReference type="SAM" id="MobiDB-lite"/>
    </source>
</evidence>
<dbReference type="GO" id="GO:0016874">
    <property type="term" value="F:ligase activity"/>
    <property type="evidence" value="ECO:0007669"/>
    <property type="project" value="UniProtKB-KW"/>
</dbReference>
<dbReference type="InterPro" id="IPR052032">
    <property type="entry name" value="ATP-dep_AA_Ligase"/>
</dbReference>
<evidence type="ECO:0000256" key="3">
    <source>
        <dbReference type="ARBA" id="ARBA00022840"/>
    </source>
</evidence>
<dbReference type="InterPro" id="IPR011761">
    <property type="entry name" value="ATP-grasp"/>
</dbReference>
<dbReference type="PROSITE" id="PS50975">
    <property type="entry name" value="ATP_GRASP"/>
    <property type="match status" value="1"/>
</dbReference>
<dbReference type="InterPro" id="IPR013815">
    <property type="entry name" value="ATP_grasp_subdomain_1"/>
</dbReference>
<dbReference type="Gene3D" id="3.40.50.20">
    <property type="match status" value="1"/>
</dbReference>
<dbReference type="GO" id="GO:0046872">
    <property type="term" value="F:metal ion binding"/>
    <property type="evidence" value="ECO:0007669"/>
    <property type="project" value="InterPro"/>
</dbReference>
<evidence type="ECO:0000259" key="6">
    <source>
        <dbReference type="PROSITE" id="PS50975"/>
    </source>
</evidence>
<proteinExistence type="predicted"/>
<keyword evidence="8" id="KW-1185">Reference proteome</keyword>
<dbReference type="PANTHER" id="PTHR43585">
    <property type="entry name" value="FUMIPYRROLE BIOSYNTHESIS PROTEIN C"/>
    <property type="match status" value="1"/>
</dbReference>
<dbReference type="PANTHER" id="PTHR43585:SF2">
    <property type="entry name" value="ATP-GRASP ENZYME FSQD"/>
    <property type="match status" value="1"/>
</dbReference>
<dbReference type="Pfam" id="PF13535">
    <property type="entry name" value="ATP-grasp_4"/>
    <property type="match status" value="1"/>
</dbReference>